<dbReference type="AlphaFoldDB" id="A0A1T4XFH4"/>
<dbReference type="EMBL" id="FUYJ01000001">
    <property type="protein sequence ID" value="SKA88354.1"/>
    <property type="molecule type" value="Genomic_DNA"/>
</dbReference>
<evidence type="ECO:0000313" key="2">
    <source>
        <dbReference type="Proteomes" id="UP000190042"/>
    </source>
</evidence>
<accession>A0A1T4XFH4</accession>
<dbReference type="RefSeq" id="WP_009496854.1">
    <property type="nucleotide sequence ID" value="NZ_FUYJ01000001.1"/>
</dbReference>
<gene>
    <name evidence="1" type="ORF">SAMN04244570_0660</name>
</gene>
<protein>
    <submittedName>
        <fullName evidence="1">Uncharacterized protein</fullName>
    </submittedName>
</protein>
<keyword evidence="2" id="KW-1185">Reference proteome</keyword>
<dbReference type="Proteomes" id="UP000190042">
    <property type="component" value="Unassembled WGS sequence"/>
</dbReference>
<organism evidence="1 2">
    <name type="scientific">Sporosarcina newyorkensis</name>
    <dbReference type="NCBI Taxonomy" id="759851"/>
    <lineage>
        <taxon>Bacteria</taxon>
        <taxon>Bacillati</taxon>
        <taxon>Bacillota</taxon>
        <taxon>Bacilli</taxon>
        <taxon>Bacillales</taxon>
        <taxon>Caryophanaceae</taxon>
        <taxon>Sporosarcina</taxon>
    </lineage>
</organism>
<reference evidence="2" key="1">
    <citation type="submission" date="2017-02" db="EMBL/GenBank/DDBJ databases">
        <authorList>
            <person name="Varghese N."/>
            <person name="Submissions S."/>
        </authorList>
    </citation>
    <scope>NUCLEOTIDE SEQUENCE [LARGE SCALE GENOMIC DNA]</scope>
    <source>
        <strain evidence="2">DSM 23966</strain>
    </source>
</reference>
<name>A0A1T4XFH4_9BACL</name>
<proteinExistence type="predicted"/>
<sequence>MDLLQLIQEIKQLSDNEAQQYAASHGVQLSVKQIQQLRPLLDEVSLSWLFTGIPSVFLEKVSSVIGYEQTMLYLDQYKLQ</sequence>
<evidence type="ECO:0000313" key="1">
    <source>
        <dbReference type="EMBL" id="SKA88354.1"/>
    </source>
</evidence>